<feature type="binding site" evidence="11">
    <location>
        <position position="120"/>
    </location>
    <ligand>
        <name>S-adenosyl-L-methionine</name>
        <dbReference type="ChEBI" id="CHEBI:59789"/>
    </ligand>
</feature>
<dbReference type="InterPro" id="IPR012675">
    <property type="entry name" value="Beta-grasp_dom_sf"/>
</dbReference>
<dbReference type="InterPro" id="IPR015221">
    <property type="entry name" value="Urm1"/>
</dbReference>
<dbReference type="GO" id="GO:0005829">
    <property type="term" value="C:cytosol"/>
    <property type="evidence" value="ECO:0007669"/>
    <property type="project" value="UniProtKB-UniRule"/>
</dbReference>
<comment type="caution">
    <text evidence="15">The sequence shown here is derived from an EMBL/GenBank/DDBJ whole genome shotgun (WGS) entry which is preliminary data.</text>
</comment>
<dbReference type="Pfam" id="PF09138">
    <property type="entry name" value="Urm1"/>
    <property type="match status" value="1"/>
</dbReference>
<dbReference type="EMBL" id="LNIX01000004">
    <property type="protein sequence ID" value="OXA55498.1"/>
    <property type="molecule type" value="Genomic_DNA"/>
</dbReference>
<keyword evidence="2 10" id="KW-1017">Isopeptide bond</keyword>
<dbReference type="STRING" id="158441.A0A226EE36"/>
<dbReference type="SUPFAM" id="SSF53335">
    <property type="entry name" value="S-adenosyl-L-methionine-dependent methyltransferases"/>
    <property type="match status" value="1"/>
</dbReference>
<dbReference type="UniPathway" id="UPA00988"/>
<dbReference type="OrthoDB" id="289250at2759"/>
<dbReference type="Proteomes" id="UP000198287">
    <property type="component" value="Unassembled WGS sequence"/>
</dbReference>
<dbReference type="InterPro" id="IPR016155">
    <property type="entry name" value="Mopterin_synth/thiamin_S_b"/>
</dbReference>
<sequence length="404" mass="43650">MGRSSKDKRDIFYRLAKEEGWRARSAFKLLQIHEQFGILNQVSRAVDLCAAPGSWSQVLAQTLKGKDGAGGEGQIVAVDLQAMAPIPGVHILQGDITSEATATQIIQLLGNSKADIVVCDGAPDVTGLHHLDEYLQAQLLLSALNISTCVLAPGGSFIAKMFRSSKAGVEAIHSRVSIFFKDVVIAKPRSSRASSIESFIVARQFSLPPDYTPSLSAIPFTPHQQGENATYNEKLLIPFITCGDLRGWDGDTSYPLPEGYSVLEPVQGPISPAYEEAVKRRRGYQAEPSSSSSTSVLPKSDPPTVTSTMDVTLNFGGGAELLVGGKKQQIIPLPTGSSIKNLLEWMISDHGVVKERPELLILNDDVRPGILVLINDTDWELCDKTVYLLQPGDEVTFISTLHGG</sequence>
<keyword evidence="5 11" id="KW-0808">Transferase</keyword>
<dbReference type="AlphaFoldDB" id="A0A226EE36"/>
<dbReference type="GO" id="GO:0034227">
    <property type="term" value="P:tRNA thio-modification"/>
    <property type="evidence" value="ECO:0007669"/>
    <property type="project" value="UniProtKB-UniRule"/>
</dbReference>
<comment type="PTM">
    <text evidence="10">C-terminal thiocarboxylation occurs in 2 steps, it is first acyl-adenylated (-COAMP) via the hesA/moeB/thiF part of the MOCS3/UBA4 homolog, then thiocarboxylated (-COSH) via the rhodanese domain of the MOCS3/UBA4 homolog.</text>
</comment>
<dbReference type="Gene3D" id="3.10.20.30">
    <property type="match status" value="1"/>
</dbReference>
<evidence type="ECO:0000256" key="12">
    <source>
        <dbReference type="RuleBase" id="RU361182"/>
    </source>
</evidence>
<name>A0A226EE36_FOLCA</name>
<evidence type="ECO:0000256" key="13">
    <source>
        <dbReference type="SAM" id="MobiDB-lite"/>
    </source>
</evidence>
<feature type="active site" description="Proton acceptor" evidence="11">
    <location>
        <position position="160"/>
    </location>
</feature>
<evidence type="ECO:0000256" key="2">
    <source>
        <dbReference type="ARBA" id="ARBA00022499"/>
    </source>
</evidence>
<comment type="subcellular location">
    <subcellularLocation>
        <location evidence="10 12">Cytoplasm</location>
    </subcellularLocation>
</comment>
<dbReference type="InterPro" id="IPR029063">
    <property type="entry name" value="SAM-dependent_MTases_sf"/>
</dbReference>
<dbReference type="HAMAP" id="MF_03048">
    <property type="entry name" value="Urm1"/>
    <property type="match status" value="1"/>
</dbReference>
<keyword evidence="16" id="KW-1185">Reference proteome</keyword>
<dbReference type="GO" id="GO:0106340">
    <property type="term" value="F:tRNA (guanosine(34)-2'-O)-methyltransferase activity"/>
    <property type="evidence" value="ECO:0007669"/>
    <property type="project" value="UniProtKB-ARBA"/>
</dbReference>
<dbReference type="InterPro" id="IPR050082">
    <property type="entry name" value="RNA_methyltr_RlmE"/>
</dbReference>
<dbReference type="CDD" id="cd01764">
    <property type="entry name" value="Ubl_Urm1"/>
    <property type="match status" value="1"/>
</dbReference>
<comment type="function">
    <text evidence="10">Acts as a sulfur carrier required for 2-thiolation of mcm(5)S(2)U at tRNA wobble positions of cytosolic tRNA(Lys), tRNA(Glu) and tRNA(Gln). Serves as sulfur donor in tRNA 2-thiolation reaction by being thiocarboxylated (-COSH) at its C-terminus by the MOCS3/UBA4 homolog. The sulfur is then transferred to tRNA to form 2-thiolation of mcm(5)S(2)U. Also acts as a ubiquitin-like protein (UBL) that is covalently conjugated via an isopeptide bond to lysine residues of target proteins. The thiocarboxylated form serves as substrate for conjugation and oxidative stress specifically induces the formation of UBL-protein conjugates.</text>
</comment>
<evidence type="ECO:0000256" key="5">
    <source>
        <dbReference type="ARBA" id="ARBA00022679"/>
    </source>
</evidence>
<accession>A0A226EE36</accession>
<gene>
    <name evidence="15" type="ORF">Fcan01_09163</name>
</gene>
<evidence type="ECO:0000256" key="8">
    <source>
        <dbReference type="ARBA" id="ARBA00022786"/>
    </source>
</evidence>
<dbReference type="HAMAP" id="MF_01547">
    <property type="entry name" value="RNA_methyltr_E"/>
    <property type="match status" value="1"/>
</dbReference>
<evidence type="ECO:0000256" key="11">
    <source>
        <dbReference type="HAMAP-Rule" id="MF_03162"/>
    </source>
</evidence>
<dbReference type="OMA" id="FIVCLNF"/>
<feature type="modified residue" description="1-thioglycine" evidence="10">
    <location>
        <position position="404"/>
    </location>
</feature>
<dbReference type="InterPro" id="IPR028590">
    <property type="entry name" value="RNA_methyltr_E_TRM7"/>
</dbReference>
<protein>
    <recommendedName>
        <fullName evidence="10 11">Multifunctional fusion protein</fullName>
    </recommendedName>
    <domain>
        <recommendedName>
            <fullName evidence="11">Putative tRNA (cytidine(32)/guanosine(34)-2'-O)-methyltransferase</fullName>
            <ecNumber evidence="11">2.1.1.205</ecNumber>
        </recommendedName>
        <alternativeName>
            <fullName evidence="11">2'-O-ribose RNA methyltransferase TRM7 homolog</fullName>
        </alternativeName>
    </domain>
    <domain>
        <recommendedName>
            <fullName evidence="10">Ubiquitin-related modifier 1 homolog</fullName>
        </recommendedName>
    </domain>
</protein>
<dbReference type="Gene3D" id="3.40.50.150">
    <property type="entry name" value="Vaccinia Virus protein VP39"/>
    <property type="match status" value="1"/>
</dbReference>
<evidence type="ECO:0000256" key="4">
    <source>
        <dbReference type="ARBA" id="ARBA00022603"/>
    </source>
</evidence>
<comment type="catalytic activity">
    <reaction evidence="9 11">
        <text>cytidine(32)/guanosine(34) in tRNA + 2 S-adenosyl-L-methionine = 2'-O-methylcytidine(32)/2'-O-methylguanosine(34) in tRNA + 2 S-adenosyl-L-homocysteine + 2 H(+)</text>
        <dbReference type="Rhea" id="RHEA:42396"/>
        <dbReference type="Rhea" id="RHEA-COMP:10246"/>
        <dbReference type="Rhea" id="RHEA-COMP:10247"/>
        <dbReference type="ChEBI" id="CHEBI:15378"/>
        <dbReference type="ChEBI" id="CHEBI:57856"/>
        <dbReference type="ChEBI" id="CHEBI:59789"/>
        <dbReference type="ChEBI" id="CHEBI:74269"/>
        <dbReference type="ChEBI" id="CHEBI:74445"/>
        <dbReference type="ChEBI" id="CHEBI:74495"/>
        <dbReference type="ChEBI" id="CHEBI:82748"/>
        <dbReference type="EC" id="2.1.1.205"/>
    </reaction>
</comment>
<dbReference type="FunFam" id="3.40.50.150:FF:000220">
    <property type="entry name" value="CAMK protein kinase"/>
    <property type="match status" value="1"/>
</dbReference>
<keyword evidence="7 10" id="KW-0819">tRNA processing</keyword>
<dbReference type="GO" id="GO:0006364">
    <property type="term" value="P:rRNA processing"/>
    <property type="evidence" value="ECO:0007669"/>
    <property type="project" value="UniProtKB-KW"/>
</dbReference>
<dbReference type="EC" id="2.1.1.205" evidence="11"/>
<keyword evidence="6 11" id="KW-0949">S-adenosyl-L-methionine</keyword>
<keyword evidence="3" id="KW-0698">rRNA processing</keyword>
<feature type="binding site" evidence="11">
    <location>
        <position position="55"/>
    </location>
    <ligand>
        <name>S-adenosyl-L-methionine</name>
        <dbReference type="ChEBI" id="CHEBI:59789"/>
    </ligand>
</feature>
<comment type="function">
    <text evidence="11">Methylates the 2'-O-ribose of nucleotides at positions 32 and 34 of the tRNA anticodon loop of substrate tRNAs.</text>
</comment>
<keyword evidence="4 11" id="KW-0489">Methyltransferase</keyword>
<evidence type="ECO:0000259" key="14">
    <source>
        <dbReference type="Pfam" id="PF01728"/>
    </source>
</evidence>
<dbReference type="GO" id="GO:0002128">
    <property type="term" value="P:tRNA nucleoside ribose methylation"/>
    <property type="evidence" value="ECO:0007669"/>
    <property type="project" value="UniProtKB-UniRule"/>
</dbReference>
<proteinExistence type="inferred from homology"/>
<evidence type="ECO:0000256" key="7">
    <source>
        <dbReference type="ARBA" id="ARBA00022694"/>
    </source>
</evidence>
<evidence type="ECO:0000313" key="16">
    <source>
        <dbReference type="Proteomes" id="UP000198287"/>
    </source>
</evidence>
<feature type="domain" description="Ribosomal RNA methyltransferase FtsJ" evidence="14">
    <location>
        <begin position="21"/>
        <end position="205"/>
    </location>
</feature>
<organism evidence="15 16">
    <name type="scientific">Folsomia candida</name>
    <name type="common">Springtail</name>
    <dbReference type="NCBI Taxonomy" id="158441"/>
    <lineage>
        <taxon>Eukaryota</taxon>
        <taxon>Metazoa</taxon>
        <taxon>Ecdysozoa</taxon>
        <taxon>Arthropoda</taxon>
        <taxon>Hexapoda</taxon>
        <taxon>Collembola</taxon>
        <taxon>Entomobryomorpha</taxon>
        <taxon>Isotomoidea</taxon>
        <taxon>Isotomidae</taxon>
        <taxon>Proisotominae</taxon>
        <taxon>Folsomia</taxon>
    </lineage>
</organism>
<keyword evidence="8 10" id="KW-0833">Ubl conjugation pathway</keyword>
<comment type="similarity">
    <text evidence="11">Belongs to the class I-like SAM-binding methyltransferase superfamily. RNA methyltransferase RlmE family. TRM7 subfamily.</text>
</comment>
<evidence type="ECO:0000256" key="10">
    <source>
        <dbReference type="HAMAP-Rule" id="MF_03048"/>
    </source>
</evidence>
<feature type="binding site" evidence="11">
    <location>
        <position position="95"/>
    </location>
    <ligand>
        <name>S-adenosyl-L-methionine</name>
        <dbReference type="ChEBI" id="CHEBI:59789"/>
    </ligand>
</feature>
<evidence type="ECO:0000256" key="3">
    <source>
        <dbReference type="ARBA" id="ARBA00022552"/>
    </source>
</evidence>
<keyword evidence="1 10" id="KW-0963">Cytoplasm</keyword>
<evidence type="ECO:0000256" key="1">
    <source>
        <dbReference type="ARBA" id="ARBA00022490"/>
    </source>
</evidence>
<dbReference type="HAMAP" id="MF_03162">
    <property type="entry name" value="RNA_methyltr_E_TRM7"/>
    <property type="match status" value="1"/>
</dbReference>
<feature type="region of interest" description="Disordered" evidence="13">
    <location>
        <begin position="278"/>
        <end position="304"/>
    </location>
</feature>
<dbReference type="SUPFAM" id="SSF54285">
    <property type="entry name" value="MoaD/ThiS"/>
    <property type="match status" value="1"/>
</dbReference>
<dbReference type="PANTHER" id="PTHR10920">
    <property type="entry name" value="RIBOSOMAL RNA METHYLTRANSFERASE"/>
    <property type="match status" value="1"/>
</dbReference>
<dbReference type="GO" id="GO:0002098">
    <property type="term" value="P:tRNA wobble uridine modification"/>
    <property type="evidence" value="ECO:0007669"/>
    <property type="project" value="UniProtKB-UniRule"/>
</dbReference>
<dbReference type="InterPro" id="IPR015507">
    <property type="entry name" value="rRNA-MeTfrase_E"/>
</dbReference>
<dbReference type="Pfam" id="PF01728">
    <property type="entry name" value="FtsJ"/>
    <property type="match status" value="1"/>
</dbReference>
<evidence type="ECO:0000256" key="6">
    <source>
        <dbReference type="ARBA" id="ARBA00022691"/>
    </source>
</evidence>
<comment type="similarity">
    <text evidence="10 12">Belongs to the URM1 family.</text>
</comment>
<feature type="binding site" evidence="11">
    <location>
        <position position="79"/>
    </location>
    <ligand>
        <name>S-adenosyl-L-methionine</name>
        <dbReference type="ChEBI" id="CHEBI:59789"/>
    </ligand>
</feature>
<reference evidence="15 16" key="1">
    <citation type="submission" date="2015-12" db="EMBL/GenBank/DDBJ databases">
        <title>The genome of Folsomia candida.</title>
        <authorList>
            <person name="Faddeeva A."/>
            <person name="Derks M.F."/>
            <person name="Anvar Y."/>
            <person name="Smit S."/>
            <person name="Van Straalen N."/>
            <person name="Roelofs D."/>
        </authorList>
    </citation>
    <scope>NUCLEOTIDE SEQUENCE [LARGE SCALE GENOMIC DNA]</scope>
    <source>
        <strain evidence="15 16">VU population</strain>
        <tissue evidence="15">Whole body</tissue>
    </source>
</reference>
<feature type="cross-link" description="Glycyl lysine isopeptide (Gly-Lys) (interchain with K-? in acceptor proteins)" evidence="10">
    <location>
        <position position="404"/>
    </location>
</feature>
<evidence type="ECO:0000313" key="15">
    <source>
        <dbReference type="EMBL" id="OXA55498.1"/>
    </source>
</evidence>
<comment type="pathway">
    <text evidence="10 12">tRNA modification; 5-methoxycarbonylmethyl-2-thiouridine-tRNA biosynthesis.</text>
</comment>
<feature type="binding site" evidence="11">
    <location>
        <position position="53"/>
    </location>
    <ligand>
        <name>S-adenosyl-L-methionine</name>
        <dbReference type="ChEBI" id="CHEBI:59789"/>
    </ligand>
</feature>
<dbReference type="InterPro" id="IPR002877">
    <property type="entry name" value="RNA_MeTrfase_FtsJ_dom"/>
</dbReference>
<evidence type="ECO:0000256" key="9">
    <source>
        <dbReference type="ARBA" id="ARBA00048902"/>
    </source>
</evidence>
<dbReference type="PANTHER" id="PTHR10920:SF12">
    <property type="entry name" value="TRNA (CYTIDINE(32)_GUANOSINE(34)-2'-O)-METHYLTRANSFERASE-RELATED"/>
    <property type="match status" value="1"/>
</dbReference>
<dbReference type="GO" id="GO:0032447">
    <property type="term" value="P:protein urmylation"/>
    <property type="evidence" value="ECO:0007669"/>
    <property type="project" value="UniProtKB-UniRule"/>
</dbReference>
<dbReference type="GO" id="GO:0002181">
    <property type="term" value="P:cytoplasmic translation"/>
    <property type="evidence" value="ECO:0007669"/>
    <property type="project" value="UniProtKB-UniRule"/>
</dbReference>